<reference evidence="1 2" key="2">
    <citation type="journal article" date="2017" name="Syst. Appl. Microbiol.">
        <title>Soybeans inoculated with root zone soils of Canadian native legumes harbour diverse and novel Bradyrhizobium spp. that possess agricultural potential.</title>
        <authorList>
            <person name="Bromfield E.S.P."/>
            <person name="Cloutier S."/>
            <person name="Tambong J.T."/>
            <person name="Tran Thi T.V."/>
        </authorList>
    </citation>
    <scope>NUCLEOTIDE SEQUENCE [LARGE SCALE GENOMIC DNA]</scope>
    <source>
        <strain evidence="1 2">OO99</strain>
    </source>
</reference>
<gene>
    <name evidence="1" type="ORF">CIT37_30150</name>
</gene>
<sequence>MASVMSISSKMRFVHALAEDLLQFQRPEAFNRSRKRSPDPRLRGESHHFMMIDQFGDALLLNLH</sequence>
<accession>A0A2U8PDS0</accession>
<dbReference type="Proteomes" id="UP000215703">
    <property type="component" value="Chromosome"/>
</dbReference>
<evidence type="ECO:0000313" key="1">
    <source>
        <dbReference type="EMBL" id="AWL95923.1"/>
    </source>
</evidence>
<proteinExistence type="predicted"/>
<reference evidence="1 2" key="1">
    <citation type="journal article" date="2014" name="Int. J. Syst. Evol. Microbiol.">
        <title>Bradyrhizobium ottawaense sp. nov., a symbiotic nitrogen fixing bacterium from root nodules of soybeans in Canada.</title>
        <authorList>
            <person name="Yu X."/>
            <person name="Cloutier S."/>
            <person name="Tambong J.T."/>
            <person name="Bromfield E.S."/>
        </authorList>
    </citation>
    <scope>NUCLEOTIDE SEQUENCE [LARGE SCALE GENOMIC DNA]</scope>
    <source>
        <strain evidence="1 2">OO99</strain>
    </source>
</reference>
<evidence type="ECO:0000313" key="2">
    <source>
        <dbReference type="Proteomes" id="UP000215703"/>
    </source>
</evidence>
<name>A0A2U8PDS0_9BRAD</name>
<dbReference type="EMBL" id="CP029425">
    <property type="protein sequence ID" value="AWL95923.1"/>
    <property type="molecule type" value="Genomic_DNA"/>
</dbReference>
<protein>
    <submittedName>
        <fullName evidence="1">Uncharacterized protein</fullName>
    </submittedName>
</protein>
<organism evidence="1 2">
    <name type="scientific">Bradyrhizobium ottawaense</name>
    <dbReference type="NCBI Taxonomy" id="931866"/>
    <lineage>
        <taxon>Bacteria</taxon>
        <taxon>Pseudomonadati</taxon>
        <taxon>Pseudomonadota</taxon>
        <taxon>Alphaproteobacteria</taxon>
        <taxon>Hyphomicrobiales</taxon>
        <taxon>Nitrobacteraceae</taxon>
        <taxon>Bradyrhizobium</taxon>
    </lineage>
</organism>
<dbReference type="AlphaFoldDB" id="A0A2U8PDS0"/>